<sequence>MATVERRFMTNGIVTFVQGLVGMKVFAELRAGTTAFGILLECDHFLNLRIRNAIILRARKAEKVEEFFVSGRHLRYIHLAHAVDANKVLSRAIAPPRKKTAPPRRETFR</sequence>
<evidence type="ECO:0000313" key="3">
    <source>
        <dbReference type="Proteomes" id="UP000024635"/>
    </source>
</evidence>
<dbReference type="GO" id="GO:0071209">
    <property type="term" value="F:U7 snRNA binding"/>
    <property type="evidence" value="ECO:0007669"/>
    <property type="project" value="TreeGrafter"/>
</dbReference>
<keyword evidence="3" id="KW-1185">Reference proteome</keyword>
<dbReference type="Pfam" id="PF01423">
    <property type="entry name" value="LSM"/>
    <property type="match status" value="1"/>
</dbReference>
<dbReference type="PANTHER" id="PTHR21196">
    <property type="entry name" value="U7 SNRNA-ASSOCIATED SM-LIKE PROTEIN LSM10"/>
    <property type="match status" value="1"/>
</dbReference>
<reference evidence="3" key="1">
    <citation type="journal article" date="2015" name="Nat. Genet.">
        <title>The genome and transcriptome of the zoonotic hookworm Ancylostoma ceylanicum identify infection-specific gene families.</title>
        <authorList>
            <person name="Schwarz E.M."/>
            <person name="Hu Y."/>
            <person name="Antoshechkin I."/>
            <person name="Miller M.M."/>
            <person name="Sternberg P.W."/>
            <person name="Aroian R.V."/>
        </authorList>
    </citation>
    <scope>NUCLEOTIDE SEQUENCE</scope>
    <source>
        <strain evidence="3">HY135</strain>
    </source>
</reference>
<accession>A0A016RWD5</accession>
<dbReference type="STRING" id="53326.A0A016RWD5"/>
<dbReference type="InterPro" id="IPR010920">
    <property type="entry name" value="LSM_dom_sf"/>
</dbReference>
<dbReference type="InterPro" id="IPR052840">
    <property type="entry name" value="U7_snRNA_Sm-like"/>
</dbReference>
<evidence type="ECO:0000313" key="2">
    <source>
        <dbReference type="EMBL" id="EYB82695.1"/>
    </source>
</evidence>
<dbReference type="SUPFAM" id="SSF50182">
    <property type="entry name" value="Sm-like ribonucleoproteins"/>
    <property type="match status" value="1"/>
</dbReference>
<dbReference type="EMBL" id="JARK01001689">
    <property type="protein sequence ID" value="EYB82695.1"/>
    <property type="molecule type" value="Genomic_DNA"/>
</dbReference>
<feature type="domain" description="Sm" evidence="1">
    <location>
        <begin position="15"/>
        <end position="79"/>
    </location>
</feature>
<dbReference type="PANTHER" id="PTHR21196:SF1">
    <property type="entry name" value="U7 SNRNA-ASSOCIATED SM-LIKE PROTEIN LSM10"/>
    <property type="match status" value="1"/>
</dbReference>
<dbReference type="GO" id="GO:0006398">
    <property type="term" value="P:mRNA 3'-end processing by stem-loop binding and cleavage"/>
    <property type="evidence" value="ECO:0007669"/>
    <property type="project" value="TreeGrafter"/>
</dbReference>
<dbReference type="GO" id="GO:0016604">
    <property type="term" value="C:nuclear body"/>
    <property type="evidence" value="ECO:0007669"/>
    <property type="project" value="TreeGrafter"/>
</dbReference>
<organism evidence="2 3">
    <name type="scientific">Ancylostoma ceylanicum</name>
    <dbReference type="NCBI Taxonomy" id="53326"/>
    <lineage>
        <taxon>Eukaryota</taxon>
        <taxon>Metazoa</taxon>
        <taxon>Ecdysozoa</taxon>
        <taxon>Nematoda</taxon>
        <taxon>Chromadorea</taxon>
        <taxon>Rhabditida</taxon>
        <taxon>Rhabditina</taxon>
        <taxon>Rhabditomorpha</taxon>
        <taxon>Strongyloidea</taxon>
        <taxon>Ancylostomatidae</taxon>
        <taxon>Ancylostomatinae</taxon>
        <taxon>Ancylostoma</taxon>
    </lineage>
</organism>
<dbReference type="SMART" id="SM00651">
    <property type="entry name" value="Sm"/>
    <property type="match status" value="1"/>
</dbReference>
<gene>
    <name evidence="2" type="primary">Acey_s0353.g3294</name>
    <name evidence="2" type="synonym">Acey-K07A1.15</name>
    <name evidence="2" type="ORF">Y032_0353g3294</name>
</gene>
<dbReference type="Proteomes" id="UP000024635">
    <property type="component" value="Unassembled WGS sequence"/>
</dbReference>
<dbReference type="InterPro" id="IPR001163">
    <property type="entry name" value="Sm_dom_euk/arc"/>
</dbReference>
<proteinExistence type="predicted"/>
<dbReference type="OrthoDB" id="10256176at2759"/>
<evidence type="ECO:0000259" key="1">
    <source>
        <dbReference type="SMART" id="SM00651"/>
    </source>
</evidence>
<name>A0A016RWD5_9BILA</name>
<protein>
    <recommendedName>
        <fullName evidence="1">Sm domain-containing protein</fullName>
    </recommendedName>
</protein>
<dbReference type="AlphaFoldDB" id="A0A016RWD5"/>
<dbReference type="Gene3D" id="2.30.30.100">
    <property type="match status" value="1"/>
</dbReference>
<comment type="caution">
    <text evidence="2">The sequence shown here is derived from an EMBL/GenBank/DDBJ whole genome shotgun (WGS) entry which is preliminary data.</text>
</comment>
<dbReference type="GO" id="GO:0071254">
    <property type="term" value="C:cytoplasmic U snRNP body"/>
    <property type="evidence" value="ECO:0007669"/>
    <property type="project" value="TreeGrafter"/>
</dbReference>
<dbReference type="GO" id="GO:0071208">
    <property type="term" value="F:histone pre-mRNA DCP binding"/>
    <property type="evidence" value="ECO:0007669"/>
    <property type="project" value="TreeGrafter"/>
</dbReference>